<dbReference type="InterPro" id="IPR043737">
    <property type="entry name" value="DUF5682"/>
</dbReference>
<accession>A0ABS0CCM6</accession>
<reference evidence="2 3" key="1">
    <citation type="submission" date="2020-10" db="EMBL/GenBank/DDBJ databases">
        <title>Identification of Nocardia species via Next-generation sequencing and recognition of intraspecies genetic diversity.</title>
        <authorList>
            <person name="Li P."/>
            <person name="Li P."/>
            <person name="Lu B."/>
        </authorList>
    </citation>
    <scope>NUCLEOTIDE SEQUENCE [LARGE SCALE GENOMIC DNA]</scope>
    <source>
        <strain evidence="2 3">N-11</strain>
    </source>
</reference>
<name>A0ABS0CCM6_9NOCA</name>
<feature type="region of interest" description="Disordered" evidence="1">
    <location>
        <begin position="168"/>
        <end position="188"/>
    </location>
</feature>
<dbReference type="EMBL" id="JADLRE010000020">
    <property type="protein sequence ID" value="MBF6228112.1"/>
    <property type="molecule type" value="Genomic_DNA"/>
</dbReference>
<dbReference type="RefSeq" id="WP_195035052.1">
    <property type="nucleotide sequence ID" value="NZ_JADLRE010000020.1"/>
</dbReference>
<dbReference type="PANTHER" id="PTHR30634">
    <property type="entry name" value="OUTER MEMBRANE LOLAB LIPOPROTEIN INSERTION APPARATUS"/>
    <property type="match status" value="1"/>
</dbReference>
<comment type="caution">
    <text evidence="2">The sequence shown here is derived from an EMBL/GenBank/DDBJ whole genome shotgun (WGS) entry which is preliminary data.</text>
</comment>
<protein>
    <submittedName>
        <fullName evidence="2">Uncharacterized protein</fullName>
    </submittedName>
</protein>
<evidence type="ECO:0000313" key="2">
    <source>
        <dbReference type="EMBL" id="MBF6228112.1"/>
    </source>
</evidence>
<dbReference type="Proteomes" id="UP000807309">
    <property type="component" value="Unassembled WGS sequence"/>
</dbReference>
<keyword evidence="3" id="KW-1185">Reference proteome</keyword>
<organism evidence="2 3">
    <name type="scientific">Nocardia abscessus</name>
    <dbReference type="NCBI Taxonomy" id="120957"/>
    <lineage>
        <taxon>Bacteria</taxon>
        <taxon>Bacillati</taxon>
        <taxon>Actinomycetota</taxon>
        <taxon>Actinomycetes</taxon>
        <taxon>Mycobacteriales</taxon>
        <taxon>Nocardiaceae</taxon>
        <taxon>Nocardia</taxon>
    </lineage>
</organism>
<gene>
    <name evidence="2" type="ORF">IU470_23775</name>
</gene>
<dbReference type="PANTHER" id="PTHR30634:SF14">
    <property type="match status" value="1"/>
</dbReference>
<proteinExistence type="predicted"/>
<dbReference type="InterPro" id="IPR050458">
    <property type="entry name" value="LolB"/>
</dbReference>
<sequence length="772" mass="82429">MTSPAESASATRVFGIRHHGPGSARSLRLALTAFRPDMILIEGPSDADPLVGYVAAEGMTPPVALLAYVPDAPAKAAFWPYAVFSPEWQALRYAVDNDVPVRFCDLPASIVLATEDEPGDRFDPLAALAEAGGYDDAERWWDAVVESVPDADAFDPITEAMGVLRESAEHTARHGDETPDSGSPDEPEFDSVAEAVAESPLREAPAEPLVVDAHTLRREAHMRQTMRKALKDGATRLAVVCGAWHAPALTGALGPAAPDARLLKGLPKTKARLTWVPWTHSRLSTTSGYGAGVTSPGWYHHLFTETERPIARWLTKVAGVLRAHDLPVSSAHVIEAVRLADTLAALRGRPLAGLSEVTEATRSVLCGGDETMLRLVIGELVVGEALGAVPEQTPTVPLDADLRATIRSLRMKQEPSARTVDLDLRKEREVERSRLLHRLRVLGVDWGTLTTSEVRSTGTFRETWTMRWHPEYAISIIEASRWGTTIRTAAEAKILDTAGRADRSVGDLTAALEVALLADLGGATDGLIARLESTAALDHDVTHLLAALPGLIRTLRYGDVRGTETKALAHVADGLLVRICAGLSAAVTGLDTDAATELRGLMDAAHTAIHTRDDGWATGEWLAALRRVADRDDVHGALVGRAVRLLADAGRIDDAESARRLSAALSVGATAAAKAAWIDGFLGGRGLLLVHDRELLRLIDDWLRGLGDDTFVETLPLLRRTFGAFESGERRAIGQAIRDGGSVPAAPAVAGIDADRATAAVRTAAEILGVTV</sequence>
<feature type="compositionally biased region" description="Basic and acidic residues" evidence="1">
    <location>
        <begin position="168"/>
        <end position="177"/>
    </location>
</feature>
<evidence type="ECO:0000256" key="1">
    <source>
        <dbReference type="SAM" id="MobiDB-lite"/>
    </source>
</evidence>
<dbReference type="Pfam" id="PF18934">
    <property type="entry name" value="DUF5682"/>
    <property type="match status" value="2"/>
</dbReference>
<evidence type="ECO:0000313" key="3">
    <source>
        <dbReference type="Proteomes" id="UP000807309"/>
    </source>
</evidence>